<evidence type="ECO:0000313" key="3">
    <source>
        <dbReference type="Proteomes" id="UP001604336"/>
    </source>
</evidence>
<dbReference type="EMBL" id="JBFOLK010000005">
    <property type="protein sequence ID" value="KAL2510726.1"/>
    <property type="molecule type" value="Genomic_DNA"/>
</dbReference>
<dbReference type="PANTHER" id="PTHR48253">
    <property type="match status" value="1"/>
</dbReference>
<dbReference type="AlphaFoldDB" id="A0ABD1TDB3"/>
<name>A0ABD1TDB3_9LAMI</name>
<accession>A0ABD1TDB3</accession>
<dbReference type="InterPro" id="IPR027443">
    <property type="entry name" value="IPNS-like_sf"/>
</dbReference>
<organism evidence="2 3">
    <name type="scientific">Abeliophyllum distichum</name>
    <dbReference type="NCBI Taxonomy" id="126358"/>
    <lineage>
        <taxon>Eukaryota</taxon>
        <taxon>Viridiplantae</taxon>
        <taxon>Streptophyta</taxon>
        <taxon>Embryophyta</taxon>
        <taxon>Tracheophyta</taxon>
        <taxon>Spermatophyta</taxon>
        <taxon>Magnoliopsida</taxon>
        <taxon>eudicotyledons</taxon>
        <taxon>Gunneridae</taxon>
        <taxon>Pentapetalae</taxon>
        <taxon>asterids</taxon>
        <taxon>lamiids</taxon>
        <taxon>Lamiales</taxon>
        <taxon>Oleaceae</taxon>
        <taxon>Forsythieae</taxon>
        <taxon>Abeliophyllum</taxon>
    </lineage>
</organism>
<comment type="caution">
    <text evidence="2">The sequence shown here is derived from an EMBL/GenBank/DDBJ whole genome shotgun (WGS) entry which is preliminary data.</text>
</comment>
<evidence type="ECO:0000313" key="2">
    <source>
        <dbReference type="EMBL" id="KAL2510726.1"/>
    </source>
</evidence>
<gene>
    <name evidence="2" type="ORF">Adt_16326</name>
</gene>
<dbReference type="Proteomes" id="UP001604336">
    <property type="component" value="Unassembled WGS sequence"/>
</dbReference>
<dbReference type="Gene3D" id="2.60.120.330">
    <property type="entry name" value="B-lactam Antibiotic, Isopenicillin N Synthase, Chain"/>
    <property type="match status" value="1"/>
</dbReference>
<evidence type="ECO:0000256" key="1">
    <source>
        <dbReference type="SAM" id="MobiDB-lite"/>
    </source>
</evidence>
<sequence>MEEKPELLQLYELQYSDLILLSSNKSPPSTEEIRRMESVSETVMQTLGPTGPGLLSIVGVPKASILRKTLLPLARKLSLLNNDDRKLVLKEHNLGSDVPLKDLDRIVSSFAMQMKYEQRTSDGVNKKMEGKFEDEEFKNLGSVFKELGFCMMELGLCLAQICDKVIGGHELEQSLLQSGTAKGRLIHYHSPIDNFFIKEAAKRKGPRISEVNLGNEVKLCDDKKLDLWQQWHYDYGIFTVLTAPMFMLSNSNHELEYENPSDHTYLQILDPEKNRVLMVKASMESFIFQVGESADVLSKGMLRATLHCVCRPKKMKNLSRETFVVFLQPAWSKTFHLSDHPMERLTSSSQDSESCTEGTHGAEKDSNGLTQNSLQLVPPLHSRLKDGMTFAEFSRVTTKQYYGSSGLQPNR</sequence>
<dbReference type="SUPFAM" id="SSF51197">
    <property type="entry name" value="Clavaminate synthase-like"/>
    <property type="match status" value="1"/>
</dbReference>
<reference evidence="3" key="1">
    <citation type="submission" date="2024-07" db="EMBL/GenBank/DDBJ databases">
        <title>Two chromosome-level genome assemblies of Korean endemic species Abeliophyllum distichum and Forsythia ovata (Oleaceae).</title>
        <authorList>
            <person name="Jang H."/>
        </authorList>
    </citation>
    <scope>NUCLEOTIDE SEQUENCE [LARGE SCALE GENOMIC DNA]</scope>
</reference>
<protein>
    <submittedName>
        <fullName evidence="2">2-oxoglutarate (2OG) and Fe(II)-dependent oxygenase superfamily protein</fullName>
    </submittedName>
</protein>
<feature type="region of interest" description="Disordered" evidence="1">
    <location>
        <begin position="342"/>
        <end position="372"/>
    </location>
</feature>
<feature type="compositionally biased region" description="Polar residues" evidence="1">
    <location>
        <begin position="345"/>
        <end position="357"/>
    </location>
</feature>
<dbReference type="FunFam" id="2.60.120.330:FF:000044">
    <property type="entry name" value="2-oxoglutarate (2OG) and Fe(II)-dependent oxygenase superfamily protein"/>
    <property type="match status" value="1"/>
</dbReference>
<dbReference type="PANTHER" id="PTHR48253:SF2">
    <property type="entry name" value="ISOPENICILLIN N SYNTHASE-LIKE FE(2+) 2OG DIOXYGENASE DOMAIN-CONTAINING PROTEIN"/>
    <property type="match status" value="1"/>
</dbReference>
<proteinExistence type="predicted"/>
<keyword evidence="3" id="KW-1185">Reference proteome</keyword>